<dbReference type="InterPro" id="IPR025941">
    <property type="entry name" value="Vps8_central_dom"/>
</dbReference>
<gene>
    <name evidence="6" type="primary">Aste57867_14556</name>
    <name evidence="5" type="ORF">As57867_014502</name>
    <name evidence="6" type="ORF">ASTE57867_14556</name>
</gene>
<evidence type="ECO:0000256" key="1">
    <source>
        <dbReference type="ARBA" id="ARBA00009422"/>
    </source>
</evidence>
<evidence type="ECO:0000313" key="6">
    <source>
        <dbReference type="EMBL" id="VFT91376.1"/>
    </source>
</evidence>
<name>A0A485L3L0_9STRA</name>
<evidence type="ECO:0000259" key="4">
    <source>
        <dbReference type="Pfam" id="PF25066"/>
    </source>
</evidence>
<dbReference type="Pfam" id="PF23556">
    <property type="entry name" value="TPR_Vps41"/>
    <property type="match status" value="1"/>
</dbReference>
<dbReference type="Pfam" id="PF23410">
    <property type="entry name" value="Beta-prop_VPS8"/>
    <property type="match status" value="1"/>
</dbReference>
<dbReference type="EMBL" id="VJMH01005556">
    <property type="protein sequence ID" value="KAF0694568.1"/>
    <property type="molecule type" value="Genomic_DNA"/>
</dbReference>
<protein>
    <submittedName>
        <fullName evidence="6">Aste57867_14556 protein</fullName>
    </submittedName>
</protein>
<dbReference type="InterPro" id="IPR036322">
    <property type="entry name" value="WD40_repeat_dom_sf"/>
</dbReference>
<evidence type="ECO:0000313" key="7">
    <source>
        <dbReference type="Proteomes" id="UP000332933"/>
    </source>
</evidence>
<dbReference type="OrthoDB" id="289913at2759"/>
<dbReference type="GO" id="GO:0034058">
    <property type="term" value="P:endosomal vesicle fusion"/>
    <property type="evidence" value="ECO:0007669"/>
    <property type="project" value="TreeGrafter"/>
</dbReference>
<dbReference type="GO" id="GO:0005770">
    <property type="term" value="C:late endosome"/>
    <property type="evidence" value="ECO:0007669"/>
    <property type="project" value="TreeGrafter"/>
</dbReference>
<dbReference type="InterPro" id="IPR015943">
    <property type="entry name" value="WD40/YVTN_repeat-like_dom_sf"/>
</dbReference>
<feature type="domain" description="Vacuolar protein sorting-associated protein 8 central" evidence="3">
    <location>
        <begin position="732"/>
        <end position="924"/>
    </location>
</feature>
<evidence type="ECO:0000259" key="3">
    <source>
        <dbReference type="Pfam" id="PF12816"/>
    </source>
</evidence>
<dbReference type="Pfam" id="PF25066">
    <property type="entry name" value="TPR_VPS8_2"/>
    <property type="match status" value="1"/>
</dbReference>
<dbReference type="Proteomes" id="UP000332933">
    <property type="component" value="Unassembled WGS sequence"/>
</dbReference>
<reference evidence="6 7" key="1">
    <citation type="submission" date="2019-03" db="EMBL/GenBank/DDBJ databases">
        <authorList>
            <person name="Gaulin E."/>
            <person name="Dumas B."/>
        </authorList>
    </citation>
    <scope>NUCLEOTIDE SEQUENCE [LARGE SCALE GENOMIC DNA]</scope>
    <source>
        <strain evidence="6">CBS 568.67</strain>
    </source>
</reference>
<feature type="domain" description="VPS8-like TPR-like repeats" evidence="4">
    <location>
        <begin position="1348"/>
        <end position="1473"/>
    </location>
</feature>
<dbReference type="Pfam" id="PF12816">
    <property type="entry name" value="TPR_Vps8"/>
    <property type="match status" value="1"/>
</dbReference>
<feature type="region of interest" description="Disordered" evidence="2">
    <location>
        <begin position="1537"/>
        <end position="1574"/>
    </location>
</feature>
<feature type="compositionally biased region" description="Basic and acidic residues" evidence="2">
    <location>
        <begin position="1541"/>
        <end position="1554"/>
    </location>
</feature>
<keyword evidence="7" id="KW-1185">Reference proteome</keyword>
<sequence>MADLSEVDKLLGEDSDGEDMMDVNELEATLTLEEILNEDMDAAAPSVGGVTSTAALPVENPLLHRTLSRSRSSIPSGASSSPTVSLTNAKAPLDVAKSLEDVLLDLPRETLVSPLAVKRRMRQNLSSFVSVAQAAQAALRKKEEQKRMTNAGVVKVEPMQIISKQLAKNAEFRDNGPGSPTVVAIHPKFIAIGTSKSLVLVFDHFQNIRHVLRNTASFHEGSSEPYSDGPVTAIDVSPGSDFLVCGYHSGRIVLWDMLKGTALKVVSDAHECPVVSLLFMKDQKPCILSVDAKSVPLSFSLLVSCVRLSSGVANKVNFSKMMGYVYVVDVDPIYDGSAGKVLSVAILAQSAGHMKISHITDTYSIAAISTDKVTFLVAIEPEVKVLHRWFKPEGLTADNLPSLAFAWVSLPGSSRHDTPTPILARGWGRYVQFLEVLFAPRHVHAKDNWPTFAETAPLETAADVVATQWLGDHVIMYLNFHDELCVYDTMSRQELEIIDVSSMGLVYASYRGNNGRSFANSFRACNDMLYLLGLKELHTARVQPWTQRIDTLIEDGEWLEGLGLALDHYEGLLKAAQTRAERDRFPPVFFTDRNKDQCVVDIFKMCQTNQRTGDKEDVFRHEDHANEEPRWCVGESSYPPDVAKRLEVAFQTARSGAPPKNFVPIGVADRMSDLLMDYVRLAMGHAPTSALNLSHFQMLAGVAIEYCASTNRTDVLFGEIFQRFQEADKTEVFVSLLAPYILHDQLHVLSPAVLEAFVASCLKKNQLDVVEKALLHLDVKELDFNLVQSLCHSHQLYTALVYMHNEAQNDYTAPVDVLLAASATTTDDTTTSLSSSKAAETDARLRRKWAYKLLLYLSYCFEGRSFPRREPVSVKRMQTMVASLTQHLFEKFPNKNDDAMPYPRLIPLLQLDTKVFLDLIARLFDAPNVEFEGEVVSTNSRYASTTLRCPSRLSMVLSLAEVLVGVPTGAHDTQFPTSRFFSSADQGHFYMFEARLFSGGVIDAQTYASARSVNSTQWMMNSLMTFLATGPQALGPAHSFEEVGFDKPGRQHMLVRLLQKLSKDSYDQDTLLKCVLKEGMNRAAVLLHKDRGDFSETISAYLADTDREYKLGVFSYIRIEKDKVSGGDSVTATESAKSGTIEAGLLNHAGGLMDVDPTAFVVLILENFPSLNNVIIQKFFSVGGKLGAKWEYNYLRQILGSGAEGEDVDMIKDLTEKNGLRMGDDPNVQERYIRLLCEFDPAKVFPYLANHQAYRVDSCLKLCKEFSITDAEAYLLERTGDVTGALSLILASLEKKIGLLRPALRGFNLNPDLQSASTMQYESSILQSLAEGQEVKSTLDVAIAMCERHSARHHDDQSEKLWFTLLDACLKVQNTVKKQMQSKTKGKTTTRGAQTVFQIAVNEMIAMILERMSSCVSLQAILFKITNEHGNDEFGDFRPTIFGMLDTYNYEHNIYKTANGMIRTDLHDQVMVLRRAQAKCIAPASILCNYCNVVLSKPPFGMGQQYNSKDKWNRHTSNVLVMATGKTFHETCGKMWQQEVDSDKKPEQSRRRLSEMQPDDADDDLEKITKTKQGSTRRYLMRLKKVRRQNARGGPSMCQVLDSFGRSEFSKNKCLRGNVATFSLKPGALPKIVRVGSRQPSQLPAKASHKGAI</sequence>
<proteinExistence type="inferred from homology"/>
<organism evidence="6 7">
    <name type="scientific">Aphanomyces stellatus</name>
    <dbReference type="NCBI Taxonomy" id="120398"/>
    <lineage>
        <taxon>Eukaryota</taxon>
        <taxon>Sar</taxon>
        <taxon>Stramenopiles</taxon>
        <taxon>Oomycota</taxon>
        <taxon>Saprolegniomycetes</taxon>
        <taxon>Saprolegniales</taxon>
        <taxon>Verrucalvaceae</taxon>
        <taxon>Aphanomyces</taxon>
    </lineage>
</organism>
<evidence type="ECO:0000313" key="5">
    <source>
        <dbReference type="EMBL" id="KAF0694568.1"/>
    </source>
</evidence>
<reference evidence="5" key="2">
    <citation type="submission" date="2019-06" db="EMBL/GenBank/DDBJ databases">
        <title>Genomics analysis of Aphanomyces spp. identifies a new class of oomycete effector associated with host adaptation.</title>
        <authorList>
            <person name="Gaulin E."/>
        </authorList>
    </citation>
    <scope>NUCLEOTIDE SEQUENCE</scope>
    <source>
        <strain evidence="5">CBS 578.67</strain>
    </source>
</reference>
<dbReference type="InterPro" id="IPR059070">
    <property type="entry name" value="TPR_VPS8_2"/>
</dbReference>
<dbReference type="PANTHER" id="PTHR12616:SF8">
    <property type="entry name" value="VACUOLAR PROTEIN SORTING-ASSOCIATED PROTEIN 8 HOMOLOG"/>
    <property type="match status" value="1"/>
</dbReference>
<evidence type="ECO:0000256" key="2">
    <source>
        <dbReference type="SAM" id="MobiDB-lite"/>
    </source>
</evidence>
<dbReference type="InterPro" id="IPR045111">
    <property type="entry name" value="Vps41/Vps8"/>
</dbReference>
<dbReference type="SUPFAM" id="SSF50978">
    <property type="entry name" value="WD40 repeat-like"/>
    <property type="match status" value="1"/>
</dbReference>
<comment type="similarity">
    <text evidence="1">Belongs to the VPS8 family.</text>
</comment>
<accession>A0A485L3L0</accession>
<dbReference type="GO" id="GO:0030897">
    <property type="term" value="C:HOPS complex"/>
    <property type="evidence" value="ECO:0007669"/>
    <property type="project" value="TreeGrafter"/>
</dbReference>
<feature type="region of interest" description="Disordered" evidence="2">
    <location>
        <begin position="66"/>
        <end position="85"/>
    </location>
</feature>
<dbReference type="PANTHER" id="PTHR12616">
    <property type="entry name" value="VACUOLAR PROTEIN SORTING VPS41"/>
    <property type="match status" value="1"/>
</dbReference>
<dbReference type="EMBL" id="CAADRA010005577">
    <property type="protein sequence ID" value="VFT91376.1"/>
    <property type="molecule type" value="Genomic_DNA"/>
</dbReference>
<dbReference type="GO" id="GO:0006623">
    <property type="term" value="P:protein targeting to vacuole"/>
    <property type="evidence" value="ECO:0007669"/>
    <property type="project" value="InterPro"/>
</dbReference>
<dbReference type="Gene3D" id="2.130.10.10">
    <property type="entry name" value="YVTN repeat-like/Quinoprotein amine dehydrogenase"/>
    <property type="match status" value="1"/>
</dbReference>